<gene>
    <name evidence="3" type="ORF">ABNN70_03490</name>
</gene>
<dbReference type="GO" id="GO:0004674">
    <property type="term" value="F:protein serine/threonine kinase activity"/>
    <property type="evidence" value="ECO:0007669"/>
    <property type="project" value="TreeGrafter"/>
</dbReference>
<dbReference type="PANTHER" id="PTHR44167:SF31">
    <property type="entry name" value="PROTEIN CBG02007"/>
    <property type="match status" value="1"/>
</dbReference>
<keyword evidence="3" id="KW-0808">Transferase</keyword>
<evidence type="ECO:0000313" key="3">
    <source>
        <dbReference type="EMBL" id="XCJ17576.1"/>
    </source>
</evidence>
<dbReference type="Pfam" id="PF00069">
    <property type="entry name" value="Pkinase"/>
    <property type="match status" value="1"/>
</dbReference>
<evidence type="ECO:0000259" key="2">
    <source>
        <dbReference type="PROSITE" id="PS50011"/>
    </source>
</evidence>
<dbReference type="EMBL" id="CP159510">
    <property type="protein sequence ID" value="XCJ17576.1"/>
    <property type="molecule type" value="Genomic_DNA"/>
</dbReference>
<reference evidence="3" key="1">
    <citation type="submission" date="2024-06" db="EMBL/GenBank/DDBJ databases">
        <authorList>
            <person name="Fan A."/>
            <person name="Zhang F.Y."/>
            <person name="Zhang L."/>
        </authorList>
    </citation>
    <scope>NUCLEOTIDE SEQUENCE</scope>
    <source>
        <strain evidence="3">Y61</strain>
    </source>
</reference>
<keyword evidence="3" id="KW-0418">Kinase</keyword>
<dbReference type="InterPro" id="IPR011009">
    <property type="entry name" value="Kinase-like_dom_sf"/>
</dbReference>
<dbReference type="AlphaFoldDB" id="A0AAU8IGX8"/>
<dbReference type="SMART" id="SM00220">
    <property type="entry name" value="S_TKc"/>
    <property type="match status" value="1"/>
</dbReference>
<dbReference type="SUPFAM" id="SSF56112">
    <property type="entry name" value="Protein kinase-like (PK-like)"/>
    <property type="match status" value="1"/>
</dbReference>
<protein>
    <submittedName>
        <fullName evidence="3">Protein kinase</fullName>
    </submittedName>
</protein>
<keyword evidence="1" id="KW-1133">Transmembrane helix</keyword>
<sequence>MIGKWHGKTYHLLRKLGSGAQGTVYLAVSGKQKKVAVKLARDRASLISEINVLKTFQSFPGTPPGPELYDSDDWVIQGRETIAFCVMEYLSGEPLDRALKRKPFEWVTVFLIQLLGQLQNLHSRGYIFGDLKPENLILIDPGYSLRCLDFGGATRLGRSVREYTEFYDRGYWGLGTRKADPGYDLFACAMIMIYAALGRRINRNGQPDQQLFRVIESNPKLFPFKKVLYSALNSRYDSAGRMRSELMQQIMEISRAGQPRKLQRKKKGSPAGEWIRAGFSAALMVTIYVICVILYVL</sequence>
<evidence type="ECO:0000256" key="1">
    <source>
        <dbReference type="SAM" id="Phobius"/>
    </source>
</evidence>
<dbReference type="GO" id="GO:0005737">
    <property type="term" value="C:cytoplasm"/>
    <property type="evidence" value="ECO:0007669"/>
    <property type="project" value="TreeGrafter"/>
</dbReference>
<keyword evidence="1" id="KW-0812">Transmembrane</keyword>
<dbReference type="RefSeq" id="WP_353948765.1">
    <property type="nucleotide sequence ID" value="NZ_CP159510.1"/>
</dbReference>
<organism evidence="3">
    <name type="scientific">Sporolactobacillus sp. Y61</name>
    <dbReference type="NCBI Taxonomy" id="3160863"/>
    <lineage>
        <taxon>Bacteria</taxon>
        <taxon>Bacillati</taxon>
        <taxon>Bacillota</taxon>
        <taxon>Bacilli</taxon>
        <taxon>Bacillales</taxon>
        <taxon>Sporolactobacillaceae</taxon>
        <taxon>Sporolactobacillus</taxon>
    </lineage>
</organism>
<keyword evidence="1" id="KW-0472">Membrane</keyword>
<dbReference type="GO" id="GO:0005524">
    <property type="term" value="F:ATP binding"/>
    <property type="evidence" value="ECO:0007669"/>
    <property type="project" value="InterPro"/>
</dbReference>
<name>A0AAU8IGX8_9BACL</name>
<feature type="transmembrane region" description="Helical" evidence="1">
    <location>
        <begin position="274"/>
        <end position="296"/>
    </location>
</feature>
<dbReference type="Gene3D" id="1.10.510.10">
    <property type="entry name" value="Transferase(Phosphotransferase) domain 1"/>
    <property type="match status" value="1"/>
</dbReference>
<dbReference type="PROSITE" id="PS50011">
    <property type="entry name" value="PROTEIN_KINASE_DOM"/>
    <property type="match status" value="1"/>
</dbReference>
<proteinExistence type="predicted"/>
<dbReference type="InterPro" id="IPR000719">
    <property type="entry name" value="Prot_kinase_dom"/>
</dbReference>
<dbReference type="PANTHER" id="PTHR44167">
    <property type="entry name" value="OVARIAN-SPECIFIC SERINE/THREONINE-PROTEIN KINASE LOK-RELATED"/>
    <property type="match status" value="1"/>
</dbReference>
<feature type="domain" description="Protein kinase" evidence="2">
    <location>
        <begin position="10"/>
        <end position="275"/>
    </location>
</feature>
<accession>A0AAU8IGX8</accession>